<dbReference type="InterPro" id="IPR053822">
    <property type="entry name" value="SDE2-like_dom"/>
</dbReference>
<feature type="compositionally biased region" description="Polar residues" evidence="21">
    <location>
        <begin position="232"/>
        <end position="248"/>
    </location>
</feature>
<keyword evidence="11 20" id="KW-0175">Coiled coil</keyword>
<accession>A0A7L0U1Y9</accession>
<evidence type="ECO:0000256" key="4">
    <source>
        <dbReference type="ARBA" id="ARBA00022490"/>
    </source>
</evidence>
<evidence type="ECO:0000256" key="19">
    <source>
        <dbReference type="ARBA" id="ARBA00045882"/>
    </source>
</evidence>
<feature type="domain" description="Splicing regulator SDE2 ubiquitin" evidence="23">
    <location>
        <begin position="23"/>
        <end position="71"/>
    </location>
</feature>
<feature type="coiled-coil region" evidence="20">
    <location>
        <begin position="105"/>
        <end position="139"/>
    </location>
</feature>
<keyword evidence="8" id="KW-0235">DNA replication</keyword>
<keyword evidence="9" id="KW-0498">Mitosis</keyword>
<comment type="similarity">
    <text evidence="3">Belongs to the SDE2 family.</text>
</comment>
<sequence length="414" mass="45580">MAVLVRDPLASRTRLFPLPPGGGSVRGLLRDRAWALNIPEESLYVKCNGQLVNDEDVLQNGAVYSLEPRLCGGKGGFGSMLRALGAQIEKTTNREACRDLSGRRLRDVNHEKAMAEWVKQQAEREAEKEQRRLERLQRKLAEPKHFFTNPDYQQQCHEMAERLEDSVLKGLQATSSKVVSPESGNSRKRPGESGKNGTKSRKRKCFWLGLEGFDDPDSSDCEDDSEDDSPHTSEGSCPSGSRYNENTGNSNECSSSSVDSVEDSPCTSTTEKPPEQPEGTGGDLQGDTYTGGQTEIPAEENSKITEPLKEEAQEKNEVTQAPKEEEQENVSSKAQETNQLQSTEAEPIELLAFNSAAELEALGLDKLKMELMSLGLKCGGTLKERATRLFSVRGLSRDQIDPALFAKPSKGKKK</sequence>
<keyword evidence="7" id="KW-0507">mRNA processing</keyword>
<evidence type="ECO:0000256" key="21">
    <source>
        <dbReference type="SAM" id="MobiDB-lite"/>
    </source>
</evidence>
<dbReference type="OrthoDB" id="547031at2759"/>
<keyword evidence="13" id="KW-0508">mRNA splicing</keyword>
<dbReference type="PANTHER" id="PTHR12786:SF1">
    <property type="entry name" value="SPLICING REGULATOR SDE2"/>
    <property type="match status" value="1"/>
</dbReference>
<evidence type="ECO:0000256" key="3">
    <source>
        <dbReference type="ARBA" id="ARBA00008726"/>
    </source>
</evidence>
<evidence type="ECO:0000256" key="8">
    <source>
        <dbReference type="ARBA" id="ARBA00022705"/>
    </source>
</evidence>
<keyword evidence="26" id="KW-1185">Reference proteome</keyword>
<comment type="function">
    <text evidence="18">Inhibits translesion DNA synthesis by preventing monoubiquitination of PCNA, this is necessary to counteract damage due to ultraviolet light-induced replication stress. SDE2 is cleaved following PCNA binding, and its complete degradation is necessary to allow S-phase progression following DNA damage.</text>
</comment>
<dbReference type="Pfam" id="PF22782">
    <property type="entry name" value="SDE2"/>
    <property type="match status" value="1"/>
</dbReference>
<evidence type="ECO:0000259" key="22">
    <source>
        <dbReference type="Pfam" id="PF13297"/>
    </source>
</evidence>
<dbReference type="GO" id="GO:0051301">
    <property type="term" value="P:cell division"/>
    <property type="evidence" value="ECO:0007669"/>
    <property type="project" value="UniProtKB-KW"/>
</dbReference>
<keyword evidence="6" id="KW-0132">Cell division</keyword>
<comment type="function">
    <text evidence="19">Plays a role in pre-mRNA splicing by facilitating excision of relatively short introns featuring weak 3'-splice sites (ss) and high GC content. May recruit CACTIN to the spliceosome.</text>
</comment>
<reference evidence="25 26" key="1">
    <citation type="submission" date="2019-09" db="EMBL/GenBank/DDBJ databases">
        <title>Bird 10,000 Genomes (B10K) Project - Family phase.</title>
        <authorList>
            <person name="Zhang G."/>
        </authorList>
    </citation>
    <scope>NUCLEOTIDE SEQUENCE [LARGE SCALE GENOMIC DNA]</scope>
    <source>
        <strain evidence="25">B10K-DU-008-62</strain>
        <tissue evidence="25">Mixed tissue sample</tissue>
    </source>
</reference>
<feature type="region of interest" description="Disordered" evidence="21">
    <location>
        <begin position="172"/>
        <end position="200"/>
    </location>
</feature>
<feature type="non-terminal residue" evidence="25">
    <location>
        <position position="414"/>
    </location>
</feature>
<feature type="compositionally biased region" description="Acidic residues" evidence="21">
    <location>
        <begin position="213"/>
        <end position="227"/>
    </location>
</feature>
<dbReference type="GO" id="GO:0008380">
    <property type="term" value="P:RNA splicing"/>
    <property type="evidence" value="ECO:0007669"/>
    <property type="project" value="UniProtKB-KW"/>
</dbReference>
<proteinExistence type="inferred from homology"/>
<dbReference type="GO" id="GO:0003677">
    <property type="term" value="F:DNA binding"/>
    <property type="evidence" value="ECO:0007669"/>
    <property type="project" value="UniProtKB-KW"/>
</dbReference>
<dbReference type="AlphaFoldDB" id="A0A7L0U1Y9"/>
<evidence type="ECO:0000256" key="7">
    <source>
        <dbReference type="ARBA" id="ARBA00022664"/>
    </source>
</evidence>
<evidence type="ECO:0000256" key="20">
    <source>
        <dbReference type="SAM" id="Coils"/>
    </source>
</evidence>
<dbReference type="InterPro" id="IPR053821">
    <property type="entry name" value="Sde2_Ubi"/>
</dbReference>
<keyword evidence="10" id="KW-0694">RNA-binding</keyword>
<dbReference type="EMBL" id="VXAQ01000272">
    <property type="protein sequence ID" value="NXL60202.1"/>
    <property type="molecule type" value="Genomic_DNA"/>
</dbReference>
<keyword evidence="5" id="KW-0690">Ribosome biogenesis</keyword>
<feature type="domain" description="SDE2/SF3A3 SAP" evidence="22">
    <location>
        <begin position="332"/>
        <end position="407"/>
    </location>
</feature>
<evidence type="ECO:0000256" key="18">
    <source>
        <dbReference type="ARBA" id="ARBA00045767"/>
    </source>
</evidence>
<dbReference type="GO" id="GO:0005737">
    <property type="term" value="C:cytoplasm"/>
    <property type="evidence" value="ECO:0007669"/>
    <property type="project" value="UniProtKB-SubCell"/>
</dbReference>
<evidence type="ECO:0000259" key="24">
    <source>
        <dbReference type="Pfam" id="PF22782"/>
    </source>
</evidence>
<evidence type="ECO:0000256" key="14">
    <source>
        <dbReference type="ARBA" id="ARBA00023242"/>
    </source>
</evidence>
<dbReference type="Pfam" id="PF13297">
    <property type="entry name" value="SDE2_2C"/>
    <property type="match status" value="1"/>
</dbReference>
<evidence type="ECO:0000256" key="11">
    <source>
        <dbReference type="ARBA" id="ARBA00023054"/>
    </source>
</evidence>
<keyword evidence="14" id="KW-0539">Nucleus</keyword>
<feature type="domain" description="SDE2-like" evidence="24">
    <location>
        <begin position="72"/>
        <end position="167"/>
    </location>
</feature>
<evidence type="ECO:0000256" key="13">
    <source>
        <dbReference type="ARBA" id="ARBA00023187"/>
    </source>
</evidence>
<keyword evidence="12" id="KW-0238">DNA-binding</keyword>
<evidence type="ECO:0000256" key="10">
    <source>
        <dbReference type="ARBA" id="ARBA00022884"/>
    </source>
</evidence>
<comment type="caution">
    <text evidence="25">The sequence shown here is derived from an EMBL/GenBank/DDBJ whole genome shotgun (WGS) entry which is preliminary data.</text>
</comment>
<dbReference type="GO" id="GO:0006260">
    <property type="term" value="P:DNA replication"/>
    <property type="evidence" value="ECO:0007669"/>
    <property type="project" value="UniProtKB-KW"/>
</dbReference>
<evidence type="ECO:0000256" key="16">
    <source>
        <dbReference type="ARBA" id="ARBA00034556"/>
    </source>
</evidence>
<name>A0A7L0U1Y9_CHOAC</name>
<evidence type="ECO:0000313" key="26">
    <source>
        <dbReference type="Proteomes" id="UP000568556"/>
    </source>
</evidence>
<protein>
    <recommendedName>
        <fullName evidence="16">Replication stress response regulator SDE2</fullName>
    </recommendedName>
</protein>
<evidence type="ECO:0000256" key="12">
    <source>
        <dbReference type="ARBA" id="ARBA00023125"/>
    </source>
</evidence>
<feature type="region of interest" description="Disordered" evidence="21">
    <location>
        <begin position="213"/>
        <end position="342"/>
    </location>
</feature>
<comment type="function">
    <text evidence="17">Plays a role in ribosome biogenesis by enabling SNORD3- and SNORD118-dependent cleavage of the 47S rRNA precursor. Binds ncRNA (non-coding RNA) including the snoRNAs SNORD3 and SNORD118.</text>
</comment>
<evidence type="ECO:0000256" key="17">
    <source>
        <dbReference type="ARBA" id="ARBA00045469"/>
    </source>
</evidence>
<dbReference type="GO" id="GO:0042254">
    <property type="term" value="P:ribosome biogenesis"/>
    <property type="evidence" value="ECO:0007669"/>
    <property type="project" value="UniProtKB-KW"/>
</dbReference>
<organism evidence="25 26">
    <name type="scientific">Chordeiles acutipennis</name>
    <name type="common">Lesser nighthawk</name>
    <name type="synonym">Caprimulgus acutipennis</name>
    <dbReference type="NCBI Taxonomy" id="118183"/>
    <lineage>
        <taxon>Eukaryota</taxon>
        <taxon>Metazoa</taxon>
        <taxon>Chordata</taxon>
        <taxon>Craniata</taxon>
        <taxon>Vertebrata</taxon>
        <taxon>Euteleostomi</taxon>
        <taxon>Archelosauria</taxon>
        <taxon>Archosauria</taxon>
        <taxon>Dinosauria</taxon>
        <taxon>Saurischia</taxon>
        <taxon>Theropoda</taxon>
        <taxon>Coelurosauria</taxon>
        <taxon>Aves</taxon>
        <taxon>Neognathae</taxon>
        <taxon>Neoaves</taxon>
        <taxon>Strisores</taxon>
        <taxon>Caprimulgiformes</taxon>
        <taxon>Caprimulgidae</taxon>
        <taxon>Chordeilinae</taxon>
        <taxon>Chordeiles</taxon>
    </lineage>
</organism>
<feature type="non-terminal residue" evidence="25">
    <location>
        <position position="1"/>
    </location>
</feature>
<keyword evidence="15" id="KW-0131">Cell cycle</keyword>
<comment type="subcellular location">
    <subcellularLocation>
        <location evidence="2">Cytoplasm</location>
    </subcellularLocation>
    <subcellularLocation>
        <location evidence="1">Nucleus</location>
    </subcellularLocation>
</comment>
<dbReference type="GO" id="GO:0005634">
    <property type="term" value="C:nucleus"/>
    <property type="evidence" value="ECO:0007669"/>
    <property type="project" value="UniProtKB-SubCell"/>
</dbReference>
<feature type="compositionally biased region" description="Polar residues" evidence="21">
    <location>
        <begin position="172"/>
        <end position="184"/>
    </location>
</feature>
<keyword evidence="4" id="KW-0963">Cytoplasm</keyword>
<evidence type="ECO:0000256" key="15">
    <source>
        <dbReference type="ARBA" id="ARBA00023306"/>
    </source>
</evidence>
<gene>
    <name evidence="25" type="primary">Sde2</name>
    <name evidence="25" type="ORF">CHOACU_R10858</name>
</gene>
<evidence type="ECO:0000256" key="1">
    <source>
        <dbReference type="ARBA" id="ARBA00004123"/>
    </source>
</evidence>
<evidence type="ECO:0000256" key="2">
    <source>
        <dbReference type="ARBA" id="ARBA00004496"/>
    </source>
</evidence>
<evidence type="ECO:0000256" key="6">
    <source>
        <dbReference type="ARBA" id="ARBA00022618"/>
    </source>
</evidence>
<evidence type="ECO:0000259" key="23">
    <source>
        <dbReference type="Pfam" id="PF22781"/>
    </source>
</evidence>
<feature type="compositionally biased region" description="Polar residues" evidence="21">
    <location>
        <begin position="329"/>
        <end position="342"/>
    </location>
</feature>
<dbReference type="Pfam" id="PF22781">
    <property type="entry name" value="Sde2_N_Ubi_vert"/>
    <property type="match status" value="1"/>
</dbReference>
<dbReference type="InterPro" id="IPR051421">
    <property type="entry name" value="RNA_Proc_DNA_Dmg_Regulator"/>
</dbReference>
<evidence type="ECO:0000256" key="5">
    <source>
        <dbReference type="ARBA" id="ARBA00022517"/>
    </source>
</evidence>
<evidence type="ECO:0000313" key="25">
    <source>
        <dbReference type="EMBL" id="NXL60202.1"/>
    </source>
</evidence>
<feature type="compositionally biased region" description="Basic and acidic residues" evidence="21">
    <location>
        <begin position="300"/>
        <end position="317"/>
    </location>
</feature>
<feature type="compositionally biased region" description="Low complexity" evidence="21">
    <location>
        <begin position="249"/>
        <end position="259"/>
    </location>
</feature>
<evidence type="ECO:0000256" key="9">
    <source>
        <dbReference type="ARBA" id="ARBA00022776"/>
    </source>
</evidence>
<dbReference type="Proteomes" id="UP000568556">
    <property type="component" value="Unassembled WGS sequence"/>
</dbReference>
<dbReference type="InterPro" id="IPR025086">
    <property type="entry name" value="SDE2/SF3A3_SAP"/>
</dbReference>
<dbReference type="GO" id="GO:0006397">
    <property type="term" value="P:mRNA processing"/>
    <property type="evidence" value="ECO:0007669"/>
    <property type="project" value="UniProtKB-KW"/>
</dbReference>
<dbReference type="GO" id="GO:0003723">
    <property type="term" value="F:RNA binding"/>
    <property type="evidence" value="ECO:0007669"/>
    <property type="project" value="UniProtKB-KW"/>
</dbReference>
<dbReference type="PANTHER" id="PTHR12786">
    <property type="entry name" value="SPLICING FACTOR SF3A-RELATED"/>
    <property type="match status" value="1"/>
</dbReference>